<protein>
    <recommendedName>
        <fullName evidence="3">DUF1203 domain-containing protein</fullName>
    </recommendedName>
</protein>
<sequence length="164" mass="18382">MTTVDVAYEVRAIEPEALRQLWERDDAGNPPRLLVHEDGGSPLRCCLRPVRPGERVALVSYAPLRRWAERTGADPGPYNEVGPVFIHPQPCDGPRGSGYPYELRSSHRVFRAYSRDGRILGGRLVPDDDAVESVLADLFADPEVAMVHVRAVEFGCFFFAVHRR</sequence>
<proteinExistence type="predicted"/>
<dbReference type="Proteomes" id="UP000298860">
    <property type="component" value="Unassembled WGS sequence"/>
</dbReference>
<name>A0A4D4J8K1_9PSEU</name>
<dbReference type="RefSeq" id="WP_137813946.1">
    <property type="nucleotide sequence ID" value="NZ_BJFL01000010.1"/>
</dbReference>
<dbReference type="EMBL" id="BJFL01000010">
    <property type="protein sequence ID" value="GDY30826.1"/>
    <property type="molecule type" value="Genomic_DNA"/>
</dbReference>
<evidence type="ECO:0000313" key="2">
    <source>
        <dbReference type="Proteomes" id="UP000298860"/>
    </source>
</evidence>
<gene>
    <name evidence="1" type="ORF">GTS_24590</name>
</gene>
<dbReference type="AlphaFoldDB" id="A0A4D4J8K1"/>
<evidence type="ECO:0000313" key="1">
    <source>
        <dbReference type="EMBL" id="GDY30826.1"/>
    </source>
</evidence>
<dbReference type="Pfam" id="PF06718">
    <property type="entry name" value="DUF1203"/>
    <property type="match status" value="1"/>
</dbReference>
<organism evidence="1 2">
    <name type="scientific">Gandjariella thermophila</name>
    <dbReference type="NCBI Taxonomy" id="1931992"/>
    <lineage>
        <taxon>Bacteria</taxon>
        <taxon>Bacillati</taxon>
        <taxon>Actinomycetota</taxon>
        <taxon>Actinomycetes</taxon>
        <taxon>Pseudonocardiales</taxon>
        <taxon>Pseudonocardiaceae</taxon>
        <taxon>Gandjariella</taxon>
    </lineage>
</organism>
<dbReference type="OrthoDB" id="118609at2"/>
<evidence type="ECO:0008006" key="3">
    <source>
        <dbReference type="Google" id="ProtNLM"/>
    </source>
</evidence>
<comment type="caution">
    <text evidence="1">The sequence shown here is derived from an EMBL/GenBank/DDBJ whole genome shotgun (WGS) entry which is preliminary data.</text>
</comment>
<accession>A0A4D4J8K1</accession>
<reference evidence="2" key="1">
    <citation type="submission" date="2019-04" db="EMBL/GenBank/DDBJ databases">
        <title>Draft genome sequence of Pseudonocardiaceae bacterium SL3-2-4.</title>
        <authorList>
            <person name="Ningsih F."/>
            <person name="Yokota A."/>
            <person name="Sakai Y."/>
            <person name="Nanatani K."/>
            <person name="Yabe S."/>
            <person name="Oetari A."/>
            <person name="Sjamsuridzal W."/>
        </authorList>
    </citation>
    <scope>NUCLEOTIDE SEQUENCE [LARGE SCALE GENOMIC DNA]</scope>
    <source>
        <strain evidence="2">SL3-2-4</strain>
    </source>
</reference>
<dbReference type="PIRSF" id="PIRSF034110">
    <property type="entry name" value="DUF1203"/>
    <property type="match status" value="1"/>
</dbReference>
<keyword evidence="2" id="KW-1185">Reference proteome</keyword>
<dbReference type="InterPro" id="IPR009593">
    <property type="entry name" value="DUF1203"/>
</dbReference>